<evidence type="ECO:0008006" key="3">
    <source>
        <dbReference type="Google" id="ProtNLM"/>
    </source>
</evidence>
<dbReference type="HOGENOM" id="CLU_128607_0_0_9"/>
<evidence type="ECO:0000313" key="2">
    <source>
        <dbReference type="Proteomes" id="UP000000378"/>
    </source>
</evidence>
<dbReference type="PANTHER" id="PTHR39961">
    <property type="entry name" value="HYPOTHETICAL CYTOSOLIC PROTEIN"/>
    <property type="match status" value="1"/>
</dbReference>
<sequence>MIFFSPSRGRMTLEQVGEDILDYVSEDTSLPYKLIVGSDSQLREATCFVTAIIIHRIGKGARYYYTKKHMQKMGSVRQRIFYEASLSLSTADRLVHLLHQHGRDDLEVEIHLDVGLRGDTRDLIKDIIGMIVGSGFDAKIKPEACGASKVADKYTK</sequence>
<evidence type="ECO:0000313" key="1">
    <source>
        <dbReference type="EMBL" id="ADI00866.1"/>
    </source>
</evidence>
<dbReference type="InterPro" id="IPR007405">
    <property type="entry name" value="Phage_KVP40_Orf299"/>
</dbReference>
<dbReference type="RefSeq" id="WP_013174270.1">
    <property type="nucleotide sequence ID" value="NC_014220.1"/>
</dbReference>
<accession>D7CIK1</accession>
<name>D7CIK1_SYNLT</name>
<dbReference type="AlphaFoldDB" id="D7CIK1"/>
<dbReference type="eggNOG" id="COG1978">
    <property type="taxonomic scope" value="Bacteria"/>
</dbReference>
<dbReference type="Proteomes" id="UP000000378">
    <property type="component" value="Chromosome"/>
</dbReference>
<dbReference type="Pfam" id="PF04308">
    <property type="entry name" value="RNaseH_like"/>
    <property type="match status" value="1"/>
</dbReference>
<dbReference type="KEGG" id="slp:Slip_0059"/>
<dbReference type="PANTHER" id="PTHR39961:SF1">
    <property type="entry name" value="DUF458 DOMAIN-CONTAINING PROTEIN"/>
    <property type="match status" value="1"/>
</dbReference>
<reference evidence="1 2" key="2">
    <citation type="journal article" date="2010" name="Stand. Genomic Sci.">
        <title>Complete genome sequence of Syntrophothermus lipocalidus type strain (TGB-C1).</title>
        <authorList>
            <person name="Djao O.D."/>
            <person name="Zhang X."/>
            <person name="Lucas S."/>
            <person name="Lapidus A."/>
            <person name="Del Rio T.G."/>
            <person name="Nolan M."/>
            <person name="Tice H."/>
            <person name="Cheng J.F."/>
            <person name="Han C."/>
            <person name="Tapia R."/>
            <person name="Goodwin L."/>
            <person name="Pitluck S."/>
            <person name="Liolios K."/>
            <person name="Ivanova N."/>
            <person name="Mavromatis K."/>
            <person name="Mikhailova N."/>
            <person name="Ovchinnikova G."/>
            <person name="Pati A."/>
            <person name="Brambilla E."/>
            <person name="Chen A."/>
            <person name="Palaniappan K."/>
            <person name="Land M."/>
            <person name="Hauser L."/>
            <person name="Chang Y.J."/>
            <person name="Jeffries C.D."/>
            <person name="Rohde M."/>
            <person name="Sikorski J."/>
            <person name="Spring S."/>
            <person name="Goker M."/>
            <person name="Detter J.C."/>
            <person name="Woyke T."/>
            <person name="Bristow J."/>
            <person name="Eisen J.A."/>
            <person name="Markowitz V."/>
            <person name="Hugenholtz P."/>
            <person name="Kyrpides N.C."/>
            <person name="Klenk H.P."/>
        </authorList>
    </citation>
    <scope>NUCLEOTIDE SEQUENCE [LARGE SCALE GENOMIC DNA]</scope>
    <source>
        <strain evidence="2">DSM 12680 / TGB-C1</strain>
    </source>
</reference>
<proteinExistence type="predicted"/>
<reference evidence="2" key="1">
    <citation type="journal article" date="2010" name="Stand. Genomic Sci.">
        <title>Complete genome sequence of Syntrophothermus lipocalidus type strain (TGB-C1T).</title>
        <authorList>
            <consortium name="US DOE Joint Genome Institute (JGI-PGF)"/>
            <person name="Djao O."/>
            <person name="Zhang X."/>
            <person name="Lucas S."/>
            <person name="Lapidus A."/>
            <person name="Glavina Del Rio T."/>
            <person name="Nolan M."/>
            <person name="Tice H."/>
            <person name="Cheng J."/>
            <person name="Han C."/>
            <person name="Tapia R."/>
            <person name="Goodwin L."/>
            <person name="Pitluck S."/>
            <person name="Liolios K."/>
            <person name="Ivanova N."/>
            <person name="Mavromatis K."/>
            <person name="Mikhailova N."/>
            <person name="Ovchinnikova G."/>
            <person name="Pati A."/>
            <person name="Brambilla E."/>
            <person name="Chen A."/>
            <person name="Palaniappan K."/>
            <person name="Land M."/>
            <person name="Hauser L."/>
            <person name="Chang Y."/>
            <person name="Jeffries C."/>
            <person name="Rohde M."/>
            <person name="Sikorski J."/>
            <person name="Spring S."/>
            <person name="Goker M."/>
            <person name="Detter J."/>
            <person name="Woyke T."/>
            <person name="Bristow J."/>
            <person name="Eisen J."/>
            <person name="Markowitz V."/>
            <person name="Hugenholtz P."/>
            <person name="Kyrpides N."/>
            <person name="Klenk H."/>
        </authorList>
    </citation>
    <scope>NUCLEOTIDE SEQUENCE [LARGE SCALE GENOMIC DNA]</scope>
    <source>
        <strain evidence="2">DSM 12680 / TGB-C1</strain>
    </source>
</reference>
<gene>
    <name evidence="1" type="ordered locus">Slip_0059</name>
</gene>
<organism evidence="1 2">
    <name type="scientific">Syntrophothermus lipocalidus (strain DSM 12680 / TGB-C1)</name>
    <dbReference type="NCBI Taxonomy" id="643648"/>
    <lineage>
        <taxon>Bacteria</taxon>
        <taxon>Bacillati</taxon>
        <taxon>Bacillota</taxon>
        <taxon>Clostridia</taxon>
        <taxon>Eubacteriales</taxon>
        <taxon>Syntrophomonadaceae</taxon>
        <taxon>Syntrophothermus</taxon>
    </lineage>
</organism>
<dbReference type="STRING" id="643648.Slip_0059"/>
<dbReference type="EMBL" id="CP002048">
    <property type="protein sequence ID" value="ADI00866.1"/>
    <property type="molecule type" value="Genomic_DNA"/>
</dbReference>
<protein>
    <recommendedName>
        <fullName evidence="3">DUF458 domain-containing protein</fullName>
    </recommendedName>
</protein>
<dbReference type="OrthoDB" id="37369at2"/>
<keyword evidence="2" id="KW-1185">Reference proteome</keyword>